<keyword evidence="1" id="KW-1133">Transmembrane helix</keyword>
<accession>A0AAN8WWS7</accession>
<comment type="caution">
    <text evidence="4">The sequence shown here is derived from an EMBL/GenBank/DDBJ whole genome shotgun (WGS) entry which is preliminary data.</text>
</comment>
<keyword evidence="5" id="KW-1185">Reference proteome</keyword>
<evidence type="ECO:0000313" key="4">
    <source>
        <dbReference type="EMBL" id="KAK7072437.1"/>
    </source>
</evidence>
<dbReference type="SMART" id="SM00703">
    <property type="entry name" value="NRF"/>
    <property type="match status" value="1"/>
</dbReference>
<evidence type="ECO:0000256" key="2">
    <source>
        <dbReference type="SAM" id="SignalP"/>
    </source>
</evidence>
<feature type="transmembrane region" description="Helical" evidence="1">
    <location>
        <begin position="758"/>
        <end position="783"/>
    </location>
</feature>
<evidence type="ECO:0000313" key="5">
    <source>
        <dbReference type="Proteomes" id="UP001381693"/>
    </source>
</evidence>
<keyword evidence="1" id="KW-0812">Transmembrane</keyword>
<dbReference type="InterPro" id="IPR052728">
    <property type="entry name" value="O2_lipid_transport_reg"/>
</dbReference>
<feature type="transmembrane region" description="Helical" evidence="1">
    <location>
        <begin position="540"/>
        <end position="559"/>
    </location>
</feature>
<dbReference type="InterPro" id="IPR002656">
    <property type="entry name" value="Acyl_transf_3_dom"/>
</dbReference>
<dbReference type="EMBL" id="JAXCGZ010013490">
    <property type="protein sequence ID" value="KAK7072437.1"/>
    <property type="molecule type" value="Genomic_DNA"/>
</dbReference>
<feature type="transmembrane region" description="Helical" evidence="1">
    <location>
        <begin position="387"/>
        <end position="410"/>
    </location>
</feature>
<feature type="transmembrane region" description="Helical" evidence="1">
    <location>
        <begin position="617"/>
        <end position="633"/>
    </location>
</feature>
<dbReference type="InterPro" id="IPR006621">
    <property type="entry name" value="Nose-resist-to-fluoxetine_N"/>
</dbReference>
<feature type="chain" id="PRO_5042874805" description="Nose resistant-to-fluoxetine protein N-terminal domain-containing protein" evidence="2">
    <location>
        <begin position="30"/>
        <end position="899"/>
    </location>
</feature>
<evidence type="ECO:0000259" key="3">
    <source>
        <dbReference type="SMART" id="SM00703"/>
    </source>
</evidence>
<feature type="transmembrane region" description="Helical" evidence="1">
    <location>
        <begin position="833"/>
        <end position="853"/>
    </location>
</feature>
<evidence type="ECO:0000256" key="1">
    <source>
        <dbReference type="SAM" id="Phobius"/>
    </source>
</evidence>
<reference evidence="4 5" key="1">
    <citation type="submission" date="2023-11" db="EMBL/GenBank/DDBJ databases">
        <title>Halocaridina rubra genome assembly.</title>
        <authorList>
            <person name="Smith C."/>
        </authorList>
    </citation>
    <scope>NUCLEOTIDE SEQUENCE [LARGE SCALE GENOMIC DNA]</scope>
    <source>
        <strain evidence="4">EP-1</strain>
        <tissue evidence="4">Whole</tissue>
    </source>
</reference>
<feature type="transmembrane region" description="Helical" evidence="1">
    <location>
        <begin position="682"/>
        <end position="705"/>
    </location>
</feature>
<dbReference type="GO" id="GO:0016747">
    <property type="term" value="F:acyltransferase activity, transferring groups other than amino-acyl groups"/>
    <property type="evidence" value="ECO:0007669"/>
    <property type="project" value="InterPro"/>
</dbReference>
<gene>
    <name evidence="4" type="ORF">SK128_013072</name>
</gene>
<dbReference type="Pfam" id="PF20146">
    <property type="entry name" value="NRF"/>
    <property type="match status" value="1"/>
</dbReference>
<dbReference type="Proteomes" id="UP001381693">
    <property type="component" value="Unassembled WGS sequence"/>
</dbReference>
<feature type="signal peptide" evidence="2">
    <location>
        <begin position="1"/>
        <end position="29"/>
    </location>
</feature>
<protein>
    <recommendedName>
        <fullName evidence="3">Nose resistant-to-fluoxetine protein N-terminal domain-containing protein</fullName>
    </recommendedName>
</protein>
<dbReference type="PANTHER" id="PTHR11161:SF0">
    <property type="entry name" value="O-ACYLTRANSFERASE LIKE PROTEIN"/>
    <property type="match status" value="1"/>
</dbReference>
<keyword evidence="1" id="KW-0472">Membrane</keyword>
<dbReference type="AlphaFoldDB" id="A0AAN8WWS7"/>
<feature type="transmembrane region" description="Helical" evidence="1">
    <location>
        <begin position="458"/>
        <end position="480"/>
    </location>
</feature>
<keyword evidence="2" id="KW-0732">Signal</keyword>
<feature type="transmembrane region" description="Helical" evidence="1">
    <location>
        <begin position="500"/>
        <end position="519"/>
    </location>
</feature>
<proteinExistence type="predicted"/>
<dbReference type="Pfam" id="PF01757">
    <property type="entry name" value="Acyl_transf_3"/>
    <property type="match status" value="1"/>
</dbReference>
<organism evidence="4 5">
    <name type="scientific">Halocaridina rubra</name>
    <name type="common">Hawaiian red shrimp</name>
    <dbReference type="NCBI Taxonomy" id="373956"/>
    <lineage>
        <taxon>Eukaryota</taxon>
        <taxon>Metazoa</taxon>
        <taxon>Ecdysozoa</taxon>
        <taxon>Arthropoda</taxon>
        <taxon>Crustacea</taxon>
        <taxon>Multicrustacea</taxon>
        <taxon>Malacostraca</taxon>
        <taxon>Eumalacostraca</taxon>
        <taxon>Eucarida</taxon>
        <taxon>Decapoda</taxon>
        <taxon>Pleocyemata</taxon>
        <taxon>Caridea</taxon>
        <taxon>Atyoidea</taxon>
        <taxon>Atyidae</taxon>
        <taxon>Halocaridina</taxon>
    </lineage>
</organism>
<name>A0AAN8WWS7_HALRR</name>
<feature type="transmembrane region" description="Helical" evidence="1">
    <location>
        <begin position="717"/>
        <end position="738"/>
    </location>
</feature>
<feature type="transmembrane region" description="Helical" evidence="1">
    <location>
        <begin position="640"/>
        <end position="662"/>
    </location>
</feature>
<sequence length="899" mass="102087">MPDRIGANKTLTALTFITIVMALLPSGQPLNPLEVGISEIRDRFSPTKGDSLQEFEHVQIVQEGERARTDDRKIKDEKSKERWKTKYTIVKGEREEMEYEEGGEREMGGGEEVTTRRHHHQFAGHDVYPTRQSRYESSLDAGFQTPTSISSSMATTKRLYRTLFAFYLPDELYVNPECQRDLKALDYGIIHIEDLAPEGILWPLKKEAPGVPQPQMKHRHSISFPDQASCKEFLAKFSVLIVIDSWGKWADGILNGNFNFMGAFQECLNITVQEDGEEGYDEGEEERIFDLVASFRGKYCSISYMLRSDINDTLEISHRPTLRVPMVVASTPQFLPILSYSTCMPSTCTQQELRDSLSPALFQSGYELQTVKCQTEDEHHELSPGEIFGIVFFSILGIILLSASVIDVWADYYAERNFKSGPVKYLLVFSVPFNIKKLFYLETVRNRTTITCLHGMRFLSICWVVLGHQYVYSSALAANIAELPEIINKVAFQMIGNGDLSVDTFFFMSGLLVTMGVLSQLHKTGKFNVPVYYIHRIVRLLPPIAIFIAFMATLSGFFAEGPLSWYYRDYILKGCKHSWWMDVSFVSNFMFTFLEKMNKENEAATCMPHCWFVGVDMQLYIVTPLMVLPLYFWKKRGLIVLGLWTAASVIIPASITAAFDLWPASMLLQDTAASLEYNHKVYLMPWCRAGPYIIGIWTGYVIHIAKDSPTIKRMSKFQIFIGWVSATVVALSIIFGIARYNKLAVPSSVPEMSVTEAALYGGFHRAVWGIVLAWIVLACHWGYGGPINWFLSHPLWQPLSRLTYCIYLTSLPIQELLITSNVTPTYFSYLMKIQETCGAMFITFLVSIALSLISEAPILRLEKLILYNAARRTESNRISTHQLTVEIDDKSDTEEEVGG</sequence>
<dbReference type="PANTHER" id="PTHR11161">
    <property type="entry name" value="O-ACYLTRANSFERASE"/>
    <property type="match status" value="1"/>
</dbReference>
<feature type="domain" description="Nose resistant-to-fluoxetine protein N-terminal" evidence="3">
    <location>
        <begin position="175"/>
        <end position="375"/>
    </location>
</feature>